<dbReference type="PANTHER" id="PTHR31936:SF7">
    <property type="entry name" value="SHK DOMAIN-CONTAINING PROTEIN"/>
    <property type="match status" value="1"/>
</dbReference>
<dbReference type="AlphaFoldDB" id="E3MYL7"/>
<gene>
    <name evidence="1" type="ORF">CRE_03326</name>
</gene>
<accession>E3MYL7</accession>
<dbReference type="STRING" id="31234.E3MYL7"/>
<protein>
    <submittedName>
        <fullName evidence="1">Uncharacterized protein</fullName>
    </submittedName>
</protein>
<dbReference type="Proteomes" id="UP000008281">
    <property type="component" value="Unassembled WGS sequence"/>
</dbReference>
<dbReference type="eggNOG" id="ENOG502TGH3">
    <property type="taxonomic scope" value="Eukaryota"/>
</dbReference>
<dbReference type="PROSITE" id="PS51257">
    <property type="entry name" value="PROKAR_LIPOPROTEIN"/>
    <property type="match status" value="1"/>
</dbReference>
<sequence>MRRNAMNLPSIFFLSILSVSCWAALPTCPTAGCPASGIWSEWTTTDNCPTSCGACSKAFYTRRCLTEEAGCPCTGNTTRYYPCNTLTCLYPAQRTCCIPYVPMTINGSMQCGPLPKEPPVTSCCPQGGLWSEWGGFVRNAEDTAFEQSRRCLSEAAGCPPCQGNAVNLLEAGKCPCNNFVQTYNRNFTWDGSTLVSPIEPGLDNKTCIYEARLNKDPNNCNQWGSYKSTSVIRYWPKDATDKPTEYRMADCKATVDEYFRVYCDFKSPYYRFYNTDEEILAWSQIRKP</sequence>
<dbReference type="RefSeq" id="XP_003098767.2">
    <property type="nucleotide sequence ID" value="XM_003098719.2"/>
</dbReference>
<dbReference type="EMBL" id="DS268497">
    <property type="protein sequence ID" value="EFP12154.1"/>
    <property type="molecule type" value="Genomic_DNA"/>
</dbReference>
<evidence type="ECO:0000313" key="1">
    <source>
        <dbReference type="EMBL" id="EFP12154.1"/>
    </source>
</evidence>
<dbReference type="InterPro" id="IPR000884">
    <property type="entry name" value="TSP1_rpt"/>
</dbReference>
<dbReference type="KEGG" id="crq:GCK72_015962"/>
<keyword evidence="2" id="KW-1185">Reference proteome</keyword>
<reference evidence="1" key="1">
    <citation type="submission" date="2007-07" db="EMBL/GenBank/DDBJ databases">
        <title>PCAP assembly of the Caenorhabditis remanei genome.</title>
        <authorList>
            <consortium name="The Caenorhabditis remanei Sequencing Consortium"/>
            <person name="Wilson R.K."/>
        </authorList>
    </citation>
    <scope>NUCLEOTIDE SEQUENCE [LARGE SCALE GENOMIC DNA]</scope>
    <source>
        <strain evidence="1">PB4641</strain>
    </source>
</reference>
<evidence type="ECO:0000313" key="2">
    <source>
        <dbReference type="Proteomes" id="UP000008281"/>
    </source>
</evidence>
<dbReference type="OrthoDB" id="5821553at2759"/>
<dbReference type="GeneID" id="9828258"/>
<organism evidence="2">
    <name type="scientific">Caenorhabditis remanei</name>
    <name type="common">Caenorhabditis vulgaris</name>
    <dbReference type="NCBI Taxonomy" id="31234"/>
    <lineage>
        <taxon>Eukaryota</taxon>
        <taxon>Metazoa</taxon>
        <taxon>Ecdysozoa</taxon>
        <taxon>Nematoda</taxon>
        <taxon>Chromadorea</taxon>
        <taxon>Rhabditida</taxon>
        <taxon>Rhabditina</taxon>
        <taxon>Rhabditomorpha</taxon>
        <taxon>Rhabditoidea</taxon>
        <taxon>Rhabditidae</taxon>
        <taxon>Peloderinae</taxon>
        <taxon>Caenorhabditis</taxon>
    </lineage>
</organism>
<dbReference type="HOGENOM" id="CLU_074198_0_0_1"/>
<dbReference type="OMA" id="NIPNCAC"/>
<dbReference type="FunCoup" id="E3MYL7">
    <property type="interactions" value="3"/>
</dbReference>
<name>E3MYL7_CAERE</name>
<dbReference type="PANTHER" id="PTHR31936">
    <property type="entry name" value="PROTEIN CBG18744"/>
    <property type="match status" value="1"/>
</dbReference>
<dbReference type="PROSITE" id="PS50092">
    <property type="entry name" value="TSP1"/>
    <property type="match status" value="1"/>
</dbReference>
<proteinExistence type="predicted"/>
<dbReference type="CTD" id="9828258"/>